<dbReference type="AlphaFoldDB" id="A0A914V816"/>
<dbReference type="InterPro" id="IPR036047">
    <property type="entry name" value="F-box-like_dom_sf"/>
</dbReference>
<name>A0A914V816_9BILA</name>
<dbReference type="WBParaSite" id="PSAMB.scaffold16411size1338.g36915.t1">
    <property type="protein sequence ID" value="PSAMB.scaffold16411size1338.g36915.t1"/>
    <property type="gene ID" value="PSAMB.scaffold16411size1338.g36915"/>
</dbReference>
<protein>
    <submittedName>
        <fullName evidence="3">F-box domain-containing protein</fullName>
    </submittedName>
</protein>
<proteinExistence type="predicted"/>
<keyword evidence="2" id="KW-1185">Reference proteome</keyword>
<feature type="domain" description="F-box" evidence="1">
    <location>
        <begin position="53"/>
        <end position="85"/>
    </location>
</feature>
<evidence type="ECO:0000259" key="1">
    <source>
        <dbReference type="Pfam" id="PF00646"/>
    </source>
</evidence>
<accession>A0A914V816</accession>
<evidence type="ECO:0000313" key="3">
    <source>
        <dbReference type="WBParaSite" id="PSAMB.scaffold16411size1338.g36915.t1"/>
    </source>
</evidence>
<dbReference type="InterPro" id="IPR001810">
    <property type="entry name" value="F-box_dom"/>
</dbReference>
<reference evidence="3" key="1">
    <citation type="submission" date="2022-11" db="UniProtKB">
        <authorList>
            <consortium name="WormBaseParasite"/>
        </authorList>
    </citation>
    <scope>IDENTIFICATION</scope>
</reference>
<dbReference type="Proteomes" id="UP000887566">
    <property type="component" value="Unplaced"/>
</dbReference>
<dbReference type="CDD" id="cd09917">
    <property type="entry name" value="F-box_SF"/>
    <property type="match status" value="1"/>
</dbReference>
<dbReference type="SUPFAM" id="SSF81383">
    <property type="entry name" value="F-box domain"/>
    <property type="match status" value="1"/>
</dbReference>
<dbReference type="Pfam" id="PF00646">
    <property type="entry name" value="F-box"/>
    <property type="match status" value="1"/>
</dbReference>
<sequence>SMATFEAEVGRRQAENDQLPRALANIDEQIVCDQLTDELPDNFLEQFNQLLDRPLEQVLHLLPAHQVAQMRLVSRRFNHLIRKCSKTMPKKEHNGSISFKSYDIGEVSAELLDDRGRGITKTTLTGNKGALSELLRFIRIGGKMYFSHGLSAVDEVLDQLCKAWLTIRPEVVIFSGDLSQTSRKSLKAFLVNVEPSIRRLHFQEAYNIPHNLLSDDLIGAAGWLDGLIVLPMGRGSNLPNFNITDKSLLTMADADLGSSYFCVMGCSGITPGCIRAFIQKWMKKEKPKAGANSTGYRYGDKWDRCTLAFYKCANVTPAAVEESCGDLFKKK</sequence>
<organism evidence="2 3">
    <name type="scientific">Plectus sambesii</name>
    <dbReference type="NCBI Taxonomy" id="2011161"/>
    <lineage>
        <taxon>Eukaryota</taxon>
        <taxon>Metazoa</taxon>
        <taxon>Ecdysozoa</taxon>
        <taxon>Nematoda</taxon>
        <taxon>Chromadorea</taxon>
        <taxon>Plectida</taxon>
        <taxon>Plectina</taxon>
        <taxon>Plectoidea</taxon>
        <taxon>Plectidae</taxon>
        <taxon>Plectus</taxon>
    </lineage>
</organism>
<evidence type="ECO:0000313" key="2">
    <source>
        <dbReference type="Proteomes" id="UP000887566"/>
    </source>
</evidence>